<protein>
    <submittedName>
        <fullName evidence="2">Uncharacterized protein</fullName>
    </submittedName>
</protein>
<feature type="signal peptide" evidence="1">
    <location>
        <begin position="1"/>
        <end position="19"/>
    </location>
</feature>
<name>A0A1H4GEX1_9BACT</name>
<accession>A0A1H4GEX1</accession>
<dbReference type="Proteomes" id="UP000199656">
    <property type="component" value="Unassembled WGS sequence"/>
</dbReference>
<evidence type="ECO:0000313" key="2">
    <source>
        <dbReference type="EMBL" id="SEB07438.1"/>
    </source>
</evidence>
<gene>
    <name evidence="2" type="ORF">SAMN05660909_05179</name>
</gene>
<reference evidence="3" key="1">
    <citation type="submission" date="2016-10" db="EMBL/GenBank/DDBJ databases">
        <authorList>
            <person name="Varghese N."/>
            <person name="Submissions S."/>
        </authorList>
    </citation>
    <scope>NUCLEOTIDE SEQUENCE [LARGE SCALE GENOMIC DNA]</scope>
    <source>
        <strain evidence="3">DSM 23920</strain>
    </source>
</reference>
<dbReference type="OrthoDB" id="679006at2"/>
<dbReference type="AlphaFoldDB" id="A0A1H4GEX1"/>
<organism evidence="2 3">
    <name type="scientific">Chitinophaga terrae</name>
    <name type="common">ex Kim and Jung 2007</name>
    <dbReference type="NCBI Taxonomy" id="408074"/>
    <lineage>
        <taxon>Bacteria</taxon>
        <taxon>Pseudomonadati</taxon>
        <taxon>Bacteroidota</taxon>
        <taxon>Chitinophagia</taxon>
        <taxon>Chitinophagales</taxon>
        <taxon>Chitinophagaceae</taxon>
        <taxon>Chitinophaga</taxon>
    </lineage>
</organism>
<dbReference type="RefSeq" id="WP_089765555.1">
    <property type="nucleotide sequence ID" value="NZ_BKAT01000060.1"/>
</dbReference>
<evidence type="ECO:0000313" key="3">
    <source>
        <dbReference type="Proteomes" id="UP000199656"/>
    </source>
</evidence>
<keyword evidence="3" id="KW-1185">Reference proteome</keyword>
<feature type="chain" id="PRO_5011656481" evidence="1">
    <location>
        <begin position="20"/>
        <end position="107"/>
    </location>
</feature>
<proteinExistence type="predicted"/>
<sequence>MKRLFIALMCCSLAVGASAKNSTPKKDNDKATKTVVITYKKSEFKISTTEIIENAQFRQQKKFQFFDSCGQMMTVWVSGPSSAGWEELGLVAGHYAQGCLDSNGCFS</sequence>
<keyword evidence="1" id="KW-0732">Signal</keyword>
<evidence type="ECO:0000256" key="1">
    <source>
        <dbReference type="SAM" id="SignalP"/>
    </source>
</evidence>
<dbReference type="EMBL" id="FNRL01000037">
    <property type="protein sequence ID" value="SEB07438.1"/>
    <property type="molecule type" value="Genomic_DNA"/>
</dbReference>